<evidence type="ECO:0000256" key="6">
    <source>
        <dbReference type="SAM" id="SignalP"/>
    </source>
</evidence>
<dbReference type="GO" id="GO:0016020">
    <property type="term" value="C:membrane"/>
    <property type="evidence" value="ECO:0007669"/>
    <property type="project" value="UniProtKB-SubCell"/>
</dbReference>
<dbReference type="SUPFAM" id="SSF53756">
    <property type="entry name" value="UDP-Glycosyltransferase/glycogen phosphorylase"/>
    <property type="match status" value="1"/>
</dbReference>
<evidence type="ECO:0000256" key="2">
    <source>
        <dbReference type="ARBA" id="ARBA00022676"/>
    </source>
</evidence>
<name>A0A5N4A6B1_PHOPY</name>
<dbReference type="InterPro" id="IPR002213">
    <property type="entry name" value="UDP_glucos_trans"/>
</dbReference>
<dbReference type="FunFam" id="3.40.50.2000:FF:000050">
    <property type="entry name" value="UDP-glucuronosyltransferase"/>
    <property type="match status" value="1"/>
</dbReference>
<proteinExistence type="inferred from homology"/>
<dbReference type="AlphaFoldDB" id="A0A5N4A6B1"/>
<comment type="subcellular location">
    <subcellularLocation>
        <location evidence="5">Membrane</location>
        <topology evidence="5">Single-pass membrane protein</topology>
    </subcellularLocation>
</comment>
<feature type="transmembrane region" description="Helical" evidence="5">
    <location>
        <begin position="464"/>
        <end position="487"/>
    </location>
</feature>
<evidence type="ECO:0000256" key="1">
    <source>
        <dbReference type="ARBA" id="ARBA00009995"/>
    </source>
</evidence>
<dbReference type="CDD" id="cd03784">
    <property type="entry name" value="GT1_Gtf-like"/>
    <property type="match status" value="1"/>
</dbReference>
<dbReference type="PANTHER" id="PTHR48043:SF159">
    <property type="entry name" value="EG:EG0003.4 PROTEIN-RELATED"/>
    <property type="match status" value="1"/>
</dbReference>
<dbReference type="OrthoDB" id="5835829at2759"/>
<keyword evidence="3 4" id="KW-0808">Transferase</keyword>
<dbReference type="EC" id="2.4.1.17" evidence="5"/>
<evidence type="ECO:0000313" key="8">
    <source>
        <dbReference type="Proteomes" id="UP000327044"/>
    </source>
</evidence>
<dbReference type="InterPro" id="IPR050271">
    <property type="entry name" value="UDP-glycosyltransferase"/>
</dbReference>
<keyword evidence="8" id="KW-1185">Reference proteome</keyword>
<comment type="catalytic activity">
    <reaction evidence="5">
        <text>glucuronate acceptor + UDP-alpha-D-glucuronate = acceptor beta-D-glucuronoside + UDP + H(+)</text>
        <dbReference type="Rhea" id="RHEA:21032"/>
        <dbReference type="ChEBI" id="CHEBI:15378"/>
        <dbReference type="ChEBI" id="CHEBI:58052"/>
        <dbReference type="ChEBI" id="CHEBI:58223"/>
        <dbReference type="ChEBI" id="CHEBI:132367"/>
        <dbReference type="ChEBI" id="CHEBI:132368"/>
        <dbReference type="EC" id="2.4.1.17"/>
    </reaction>
</comment>
<dbReference type="EMBL" id="VVIM01000010">
    <property type="protein sequence ID" value="KAB0792798.1"/>
    <property type="molecule type" value="Genomic_DNA"/>
</dbReference>
<dbReference type="GO" id="GO:0015020">
    <property type="term" value="F:glucuronosyltransferase activity"/>
    <property type="evidence" value="ECO:0007669"/>
    <property type="project" value="UniProtKB-EC"/>
</dbReference>
<evidence type="ECO:0000256" key="4">
    <source>
        <dbReference type="RuleBase" id="RU003718"/>
    </source>
</evidence>
<feature type="chain" id="PRO_5024411653" description="UDP-glucuronosyltransferase" evidence="6">
    <location>
        <begin position="16"/>
        <end position="508"/>
    </location>
</feature>
<keyword evidence="5" id="KW-0472">Membrane</keyword>
<reference evidence="7 8" key="1">
    <citation type="journal article" date="2018" name="Elife">
        <title>Firefly genomes illuminate parallel origins of bioluminescence in beetles.</title>
        <authorList>
            <person name="Fallon T.R."/>
            <person name="Lower S.E."/>
            <person name="Chang C.H."/>
            <person name="Bessho-Uehara M."/>
            <person name="Martin G.J."/>
            <person name="Bewick A.J."/>
            <person name="Behringer M."/>
            <person name="Debat H.J."/>
            <person name="Wong I."/>
            <person name="Day J.C."/>
            <person name="Suvorov A."/>
            <person name="Silva C.J."/>
            <person name="Stanger-Hall K.F."/>
            <person name="Hall D.W."/>
            <person name="Schmitz R.J."/>
            <person name="Nelson D.R."/>
            <person name="Lewis S.M."/>
            <person name="Shigenobu S."/>
            <person name="Bybee S.M."/>
            <person name="Larracuente A.M."/>
            <person name="Oba Y."/>
            <person name="Weng J.K."/>
        </authorList>
    </citation>
    <scope>NUCLEOTIDE SEQUENCE [LARGE SCALE GENOMIC DNA]</scope>
    <source>
        <strain evidence="7">1611_PpyrPB1</strain>
        <tissue evidence="7">Whole body</tissue>
    </source>
</reference>
<organism evidence="7 8">
    <name type="scientific">Photinus pyralis</name>
    <name type="common">Common eastern firefly</name>
    <name type="synonym">Lampyris pyralis</name>
    <dbReference type="NCBI Taxonomy" id="7054"/>
    <lineage>
        <taxon>Eukaryota</taxon>
        <taxon>Metazoa</taxon>
        <taxon>Ecdysozoa</taxon>
        <taxon>Arthropoda</taxon>
        <taxon>Hexapoda</taxon>
        <taxon>Insecta</taxon>
        <taxon>Pterygota</taxon>
        <taxon>Neoptera</taxon>
        <taxon>Endopterygota</taxon>
        <taxon>Coleoptera</taxon>
        <taxon>Polyphaga</taxon>
        <taxon>Elateriformia</taxon>
        <taxon>Elateroidea</taxon>
        <taxon>Lampyridae</taxon>
        <taxon>Lampyrinae</taxon>
        <taxon>Photinus</taxon>
    </lineage>
</organism>
<sequence length="508" mass="57660">MIVAVLLACVLSCESARILGFIPTPSYSHNIVVQPIWKELSLRGHQITVLTSNPINDPQLTNLTEIDLSFSYKYLSKIVRTVDKDEIFNNGQLLLANVLNAQLRYPPVRALIKNKNETFDLVIVESSRYAALAFAHRFRCPSVGITVVDATPTLHSLLGNPTHPLLYPDTWVNLEGSQTLLDRLWWFLSDVKLSWFQTRTLLPFNDAIVREHFGNDYPPVADLAKDISIQLTHTDPIFHTVRPLGPATVQIGDGLHRLQQQALPNDLQEVLDVADQGVIYFSLGSYAQSKHLAPKTLRIILETFAELPYTVIWKFESDQLPNRTSNVVIAKWLPQISVLSHRNVKLFISHGGLQSVNEAIHANVPLVGLPIFADQHHNVQRMVSRGCALSLKWERLEKTEFKRAILKVIGNSKYRDRIAELAELAKDQPMTGLERAVWWIEYVLRHRGAKHLRSPAANVPFYQYYLLDVFSLLVLFLVAPMFVLVCITRTILHFLFHGCAKHTQTKLD</sequence>
<keyword evidence="6" id="KW-0732">Signal</keyword>
<feature type="signal peptide" evidence="6">
    <location>
        <begin position="1"/>
        <end position="15"/>
    </location>
</feature>
<dbReference type="PANTHER" id="PTHR48043">
    <property type="entry name" value="EG:EG0003.4 PROTEIN-RELATED"/>
    <property type="match status" value="1"/>
</dbReference>
<comment type="caution">
    <text evidence="7">The sequence shown here is derived from an EMBL/GenBank/DDBJ whole genome shotgun (WGS) entry which is preliminary data.</text>
</comment>
<evidence type="ECO:0000256" key="3">
    <source>
        <dbReference type="ARBA" id="ARBA00022679"/>
    </source>
</evidence>
<keyword evidence="5" id="KW-0812">Transmembrane</keyword>
<dbReference type="InParanoid" id="A0A5N4A6B1"/>
<dbReference type="PROSITE" id="PS00375">
    <property type="entry name" value="UDPGT"/>
    <property type="match status" value="1"/>
</dbReference>
<comment type="similarity">
    <text evidence="1 4">Belongs to the UDP-glycosyltransferase family.</text>
</comment>
<evidence type="ECO:0000256" key="5">
    <source>
        <dbReference type="RuleBase" id="RU362059"/>
    </source>
</evidence>
<keyword evidence="5" id="KW-1133">Transmembrane helix</keyword>
<accession>A0A5N4A6B1</accession>
<dbReference type="Proteomes" id="UP000327044">
    <property type="component" value="Unassembled WGS sequence"/>
</dbReference>
<gene>
    <name evidence="7" type="ORF">PPYR_14757</name>
</gene>
<dbReference type="Pfam" id="PF00201">
    <property type="entry name" value="UDPGT"/>
    <property type="match status" value="1"/>
</dbReference>
<dbReference type="Gene3D" id="3.40.50.2000">
    <property type="entry name" value="Glycogen Phosphorylase B"/>
    <property type="match status" value="2"/>
</dbReference>
<keyword evidence="2 4" id="KW-0328">Glycosyltransferase</keyword>
<evidence type="ECO:0000313" key="7">
    <source>
        <dbReference type="EMBL" id="KAB0792798.1"/>
    </source>
</evidence>
<dbReference type="InterPro" id="IPR035595">
    <property type="entry name" value="UDP_glycos_trans_CS"/>
</dbReference>
<protein>
    <recommendedName>
        <fullName evidence="5">UDP-glucuronosyltransferase</fullName>
        <ecNumber evidence="5">2.4.1.17</ecNumber>
    </recommendedName>
</protein>